<keyword evidence="3" id="KW-1185">Reference proteome</keyword>
<dbReference type="OrthoDB" id="3189808at2"/>
<dbReference type="EMBL" id="FOWW01000008">
    <property type="protein sequence ID" value="SFQ48420.1"/>
    <property type="molecule type" value="Genomic_DNA"/>
</dbReference>
<dbReference type="CDD" id="cd23763">
    <property type="entry name" value="ASKHA_ATPase_ROK"/>
    <property type="match status" value="1"/>
</dbReference>
<gene>
    <name evidence="2" type="ORF">SAMN05421810_10817</name>
</gene>
<dbReference type="InterPro" id="IPR000600">
    <property type="entry name" value="ROK"/>
</dbReference>
<evidence type="ECO:0000256" key="1">
    <source>
        <dbReference type="ARBA" id="ARBA00006479"/>
    </source>
</evidence>
<keyword evidence="2" id="KW-0808">Transferase</keyword>
<dbReference type="Gene3D" id="3.30.420.40">
    <property type="match status" value="2"/>
</dbReference>
<keyword evidence="2" id="KW-0418">Kinase</keyword>
<proteinExistence type="inferred from homology"/>
<dbReference type="STRING" id="587909.SAMN05421810_10817"/>
<dbReference type="Gene3D" id="1.10.10.10">
    <property type="entry name" value="Winged helix-like DNA-binding domain superfamily/Winged helix DNA-binding domain"/>
    <property type="match status" value="1"/>
</dbReference>
<name>A0A1I5YWB8_9PSEU</name>
<dbReference type="Proteomes" id="UP000198727">
    <property type="component" value="Unassembled WGS sequence"/>
</dbReference>
<dbReference type="AlphaFoldDB" id="A0A1I5YWB8"/>
<dbReference type="PANTHER" id="PTHR18964:SF173">
    <property type="entry name" value="GLUCOKINASE"/>
    <property type="match status" value="1"/>
</dbReference>
<dbReference type="Pfam" id="PF00480">
    <property type="entry name" value="ROK"/>
    <property type="match status" value="1"/>
</dbReference>
<evidence type="ECO:0000313" key="3">
    <source>
        <dbReference type="Proteomes" id="UP000198727"/>
    </source>
</evidence>
<dbReference type="PANTHER" id="PTHR18964">
    <property type="entry name" value="ROK (REPRESSOR, ORF, KINASE) FAMILY"/>
    <property type="match status" value="1"/>
</dbReference>
<comment type="similarity">
    <text evidence="1">Belongs to the ROK (NagC/XylR) family.</text>
</comment>
<dbReference type="InterPro" id="IPR036388">
    <property type="entry name" value="WH-like_DNA-bd_sf"/>
</dbReference>
<protein>
    <submittedName>
        <fullName evidence="2">Sugar kinase of the NBD/HSP70 family, may contain an N-terminal HTH domain</fullName>
    </submittedName>
</protein>
<evidence type="ECO:0000313" key="2">
    <source>
        <dbReference type="EMBL" id="SFQ48420.1"/>
    </source>
</evidence>
<dbReference type="InterPro" id="IPR036390">
    <property type="entry name" value="WH_DNA-bd_sf"/>
</dbReference>
<organism evidence="2 3">
    <name type="scientific">Amycolatopsis arida</name>
    <dbReference type="NCBI Taxonomy" id="587909"/>
    <lineage>
        <taxon>Bacteria</taxon>
        <taxon>Bacillati</taxon>
        <taxon>Actinomycetota</taxon>
        <taxon>Actinomycetes</taxon>
        <taxon>Pseudonocardiales</taxon>
        <taxon>Pseudonocardiaceae</taxon>
        <taxon>Amycolatopsis</taxon>
    </lineage>
</organism>
<sequence>MPTRAEPPGTAGAQHSAGHLLWLVRTGRARTRAELQRTTGLSRSTVGQRLDALLAGGFLRPAGVDASTGGRPPTRLDFNHDHGLVACADLGATQARLAVFDLAGAPLARSHARLRISEGPERVLDWVDGELRALLDRCGRPAARLRGIGIGVPGPVEASAGVVRQPPIMPGWDGFPVAARLRDRWGVPVLVDNDANAMAFGEYVGSHPDCPSLVLVKVATGIGAGLVLNGQVYRGIDGGAGDLGHIRVDGAAGRTAARCMCGATGCLAALASGAALAQRLTERGVPAASSREFVSRVRAGVPEAVALARAAGQRVGEVLSTVVCLVNPQVLVLAGDLAETQFVTGVREVLYRRALPRATRNLEVTTSELGEDAGVRGLRAMVVDAVYAPDSVDRELDRLAGRA</sequence>
<dbReference type="GO" id="GO:0016301">
    <property type="term" value="F:kinase activity"/>
    <property type="evidence" value="ECO:0007669"/>
    <property type="project" value="UniProtKB-KW"/>
</dbReference>
<dbReference type="RefSeq" id="WP_092533135.1">
    <property type="nucleotide sequence ID" value="NZ_FOWW01000008.1"/>
</dbReference>
<accession>A0A1I5YWB8</accession>
<dbReference type="InterPro" id="IPR049874">
    <property type="entry name" value="ROK_cs"/>
</dbReference>
<reference evidence="3" key="1">
    <citation type="submission" date="2016-10" db="EMBL/GenBank/DDBJ databases">
        <authorList>
            <person name="Varghese N."/>
            <person name="Submissions S."/>
        </authorList>
    </citation>
    <scope>NUCLEOTIDE SEQUENCE [LARGE SCALE GENOMIC DNA]</scope>
    <source>
        <strain evidence="3">CGMCC 4.5579</strain>
    </source>
</reference>
<dbReference type="SUPFAM" id="SSF53067">
    <property type="entry name" value="Actin-like ATPase domain"/>
    <property type="match status" value="1"/>
</dbReference>
<dbReference type="InterPro" id="IPR043129">
    <property type="entry name" value="ATPase_NBD"/>
</dbReference>
<dbReference type="PROSITE" id="PS01125">
    <property type="entry name" value="ROK"/>
    <property type="match status" value="1"/>
</dbReference>
<dbReference type="SUPFAM" id="SSF46785">
    <property type="entry name" value="Winged helix' DNA-binding domain"/>
    <property type="match status" value="1"/>
</dbReference>